<dbReference type="PROSITE" id="PS00041">
    <property type="entry name" value="HTH_ARAC_FAMILY_1"/>
    <property type="match status" value="1"/>
</dbReference>
<keyword evidence="7" id="KW-1185">Reference proteome</keyword>
<dbReference type="PANTHER" id="PTHR47894">
    <property type="entry name" value="HTH-TYPE TRANSCRIPTIONAL REGULATOR GADX"/>
    <property type="match status" value="1"/>
</dbReference>
<keyword evidence="1" id="KW-0805">Transcription regulation</keyword>
<proteinExistence type="predicted"/>
<evidence type="ECO:0000256" key="3">
    <source>
        <dbReference type="ARBA" id="ARBA00023163"/>
    </source>
</evidence>
<dbReference type="Pfam" id="PF12833">
    <property type="entry name" value="HTH_18"/>
    <property type="match status" value="1"/>
</dbReference>
<comment type="caution">
    <text evidence="6">The sequence shown here is derived from an EMBL/GenBank/DDBJ whole genome shotgun (WGS) entry which is preliminary data.</text>
</comment>
<evidence type="ECO:0000256" key="1">
    <source>
        <dbReference type="ARBA" id="ARBA00023015"/>
    </source>
</evidence>
<gene>
    <name evidence="6" type="ORF">ACFQMG_27895</name>
</gene>
<accession>A0ABW2G3Q5</accession>
<dbReference type="PROSITE" id="PS01124">
    <property type="entry name" value="HTH_ARAC_FAMILY_2"/>
    <property type="match status" value="1"/>
</dbReference>
<dbReference type="SMART" id="SM00342">
    <property type="entry name" value="HTH_ARAC"/>
    <property type="match status" value="1"/>
</dbReference>
<feature type="signal peptide" evidence="4">
    <location>
        <begin position="1"/>
        <end position="19"/>
    </location>
</feature>
<evidence type="ECO:0000256" key="2">
    <source>
        <dbReference type="ARBA" id="ARBA00023125"/>
    </source>
</evidence>
<organism evidence="6 7">
    <name type="scientific">Kitasatospora paranensis</name>
    <dbReference type="NCBI Taxonomy" id="258053"/>
    <lineage>
        <taxon>Bacteria</taxon>
        <taxon>Bacillati</taxon>
        <taxon>Actinomycetota</taxon>
        <taxon>Actinomycetes</taxon>
        <taxon>Kitasatosporales</taxon>
        <taxon>Streptomycetaceae</taxon>
        <taxon>Kitasatospora</taxon>
    </lineage>
</organism>
<reference evidence="7" key="1">
    <citation type="journal article" date="2019" name="Int. J. Syst. Evol. Microbiol.">
        <title>The Global Catalogue of Microorganisms (GCM) 10K type strain sequencing project: providing services to taxonomists for standard genome sequencing and annotation.</title>
        <authorList>
            <consortium name="The Broad Institute Genomics Platform"/>
            <consortium name="The Broad Institute Genome Sequencing Center for Infectious Disease"/>
            <person name="Wu L."/>
            <person name="Ma J."/>
        </authorList>
    </citation>
    <scope>NUCLEOTIDE SEQUENCE [LARGE SCALE GENOMIC DNA]</scope>
    <source>
        <strain evidence="7">CGMCC 1.12859</strain>
    </source>
</reference>
<sequence length="289" mass="29425">MTAAVLASLSAAVSGPAGAPADRAAALVTAGAGVPEELHARLLAALRARAGWPGLRDAAGRLVAPLLPNAGPDDPAALLAAAGRTEPWLHVGHRTVAVPAGGGLAVRHLPELAGRPSRAESLFVCALHVEAAAATGARLRLRLAGPTARPELLGPGGGPLPGWCLEPVGGALRPRPAGVRERLDAVIRTEPAAGWRLAGAAARLHASPRSLQRELAAAGTSFQAELGRARLARAAQLARRTALPFGEIAAAAGFADQAHLSNRFRARLGCTPSAYRERPESAVPVAGEF</sequence>
<dbReference type="SUPFAM" id="SSF46689">
    <property type="entry name" value="Homeodomain-like"/>
    <property type="match status" value="1"/>
</dbReference>
<dbReference type="Gene3D" id="1.10.10.60">
    <property type="entry name" value="Homeodomain-like"/>
    <property type="match status" value="1"/>
</dbReference>
<dbReference type="PANTHER" id="PTHR47894:SF4">
    <property type="entry name" value="HTH-TYPE TRANSCRIPTIONAL REGULATOR GADX"/>
    <property type="match status" value="1"/>
</dbReference>
<evidence type="ECO:0000256" key="4">
    <source>
        <dbReference type="SAM" id="SignalP"/>
    </source>
</evidence>
<feature type="domain" description="HTH araC/xylS-type" evidence="5">
    <location>
        <begin position="181"/>
        <end position="278"/>
    </location>
</feature>
<dbReference type="RefSeq" id="WP_345709047.1">
    <property type="nucleotide sequence ID" value="NZ_BAABKV010000001.1"/>
</dbReference>
<dbReference type="InterPro" id="IPR009057">
    <property type="entry name" value="Homeodomain-like_sf"/>
</dbReference>
<feature type="chain" id="PRO_5045378710" evidence="4">
    <location>
        <begin position="20"/>
        <end position="289"/>
    </location>
</feature>
<dbReference type="InterPro" id="IPR018060">
    <property type="entry name" value="HTH_AraC"/>
</dbReference>
<evidence type="ECO:0000313" key="7">
    <source>
        <dbReference type="Proteomes" id="UP001596435"/>
    </source>
</evidence>
<evidence type="ECO:0000259" key="5">
    <source>
        <dbReference type="PROSITE" id="PS01124"/>
    </source>
</evidence>
<evidence type="ECO:0000313" key="6">
    <source>
        <dbReference type="EMBL" id="MFC7183375.1"/>
    </source>
</evidence>
<keyword evidence="4" id="KW-0732">Signal</keyword>
<keyword evidence="2" id="KW-0238">DNA-binding</keyword>
<dbReference type="Proteomes" id="UP001596435">
    <property type="component" value="Unassembled WGS sequence"/>
</dbReference>
<dbReference type="EMBL" id="JBHTAJ010000066">
    <property type="protein sequence ID" value="MFC7183375.1"/>
    <property type="molecule type" value="Genomic_DNA"/>
</dbReference>
<dbReference type="InterPro" id="IPR018062">
    <property type="entry name" value="HTH_AraC-typ_CS"/>
</dbReference>
<protein>
    <submittedName>
        <fullName evidence="6">Helix-turn-helix domain-containing protein</fullName>
    </submittedName>
</protein>
<name>A0ABW2G3Q5_9ACTN</name>
<keyword evidence="3" id="KW-0804">Transcription</keyword>